<evidence type="ECO:0000259" key="1">
    <source>
        <dbReference type="Pfam" id="PF04577"/>
    </source>
</evidence>
<organism evidence="2">
    <name type="scientific">hydrothermal vent metagenome</name>
    <dbReference type="NCBI Taxonomy" id="652676"/>
    <lineage>
        <taxon>unclassified sequences</taxon>
        <taxon>metagenomes</taxon>
        <taxon>ecological metagenomes</taxon>
    </lineage>
</organism>
<accession>A0A3B0SCB7</accession>
<protein>
    <recommendedName>
        <fullName evidence="1">Glycosyltransferase 61 catalytic domain-containing protein</fullName>
    </recommendedName>
</protein>
<evidence type="ECO:0000313" key="2">
    <source>
        <dbReference type="EMBL" id="VAV98536.1"/>
    </source>
</evidence>
<dbReference type="EMBL" id="UOEG01000181">
    <property type="protein sequence ID" value="VAV98536.1"/>
    <property type="molecule type" value="Genomic_DNA"/>
</dbReference>
<dbReference type="InterPro" id="IPR049625">
    <property type="entry name" value="Glyco_transf_61_cat"/>
</dbReference>
<proteinExistence type="predicted"/>
<dbReference type="AlphaFoldDB" id="A0A3B0SCB7"/>
<reference evidence="2" key="1">
    <citation type="submission" date="2018-06" db="EMBL/GenBank/DDBJ databases">
        <authorList>
            <person name="Zhirakovskaya E."/>
        </authorList>
    </citation>
    <scope>NUCLEOTIDE SEQUENCE</scope>
</reference>
<dbReference type="GO" id="GO:0016757">
    <property type="term" value="F:glycosyltransferase activity"/>
    <property type="evidence" value="ECO:0007669"/>
    <property type="project" value="InterPro"/>
</dbReference>
<sequence length="369" mass="41123">MFTAPPLKDPIKDNIDCLKGAVVIPPPKGDANRSVQKSGVLDAEGKFVANCITWRNTNQINLEPAMPPKGEIVDLKGSYMFAGLLFGHFGHFLVESISRLWAVDHLKGKIDGILFVPKFQNRPQHVMDVYRPFLEMLGVDIPVFNIEDPTRVETLYIPQQGFGMFDMIEGAPEFRDYISKHAGKNVTPVGPEKIYVSRSELPPQRGSLLGEKRLEALLVDEGYTAFHPQKHSHQEQIAAYKAAKCIISIDGSPLHLAALVGNGEQKIACIARRAGDLDKIFARQFKAFQGNEVTTISALQQNWIPETDNRPSRVSFGEVDFSQIYTALKSGGFIKSDTPWQAFTDEDRAEMLAELEAHQKVAFKAYVKP</sequence>
<gene>
    <name evidence="2" type="ORF">MNBD_ALPHA07-1073</name>
</gene>
<dbReference type="Pfam" id="PF04577">
    <property type="entry name" value="Glyco_transf_61"/>
    <property type="match status" value="1"/>
</dbReference>
<feature type="domain" description="Glycosyltransferase 61 catalytic" evidence="1">
    <location>
        <begin position="89"/>
        <end position="257"/>
    </location>
</feature>
<name>A0A3B0SCB7_9ZZZZ</name>